<keyword evidence="4" id="KW-0489">Methyltransferase</keyword>
<reference evidence="4 5" key="1">
    <citation type="submission" date="2016-10" db="EMBL/GenBank/DDBJ databases">
        <authorList>
            <person name="de Groot N.N."/>
        </authorList>
    </citation>
    <scope>NUCLEOTIDE SEQUENCE [LARGE SCALE GENOMIC DNA]</scope>
    <source>
        <strain evidence="4 5">DSM 18438</strain>
    </source>
</reference>
<feature type="binding site" evidence="3">
    <location>
        <position position="143"/>
    </location>
    <ligand>
        <name>carboxy-S-adenosyl-L-methionine</name>
        <dbReference type="ChEBI" id="CHEBI:134278"/>
    </ligand>
</feature>
<comment type="subunit">
    <text evidence="3">Homotetramer.</text>
</comment>
<evidence type="ECO:0000313" key="4">
    <source>
        <dbReference type="EMBL" id="SFB98405.1"/>
    </source>
</evidence>
<feature type="binding site" evidence="3">
    <location>
        <position position="216"/>
    </location>
    <ligand>
        <name>carboxy-S-adenosyl-L-methionine</name>
        <dbReference type="ChEBI" id="CHEBI:134278"/>
    </ligand>
</feature>
<dbReference type="OrthoDB" id="9773188at2"/>
<comment type="similarity">
    <text evidence="3">Belongs to the class I-like SAM-binding methyltransferase superfamily. CmoB family.</text>
</comment>
<dbReference type="GO" id="GO:0002098">
    <property type="term" value="P:tRNA wobble uridine modification"/>
    <property type="evidence" value="ECO:0007669"/>
    <property type="project" value="InterPro"/>
</dbReference>
<dbReference type="STRING" id="1122252.SAMN05660443_0996"/>
<dbReference type="Pfam" id="PF08003">
    <property type="entry name" value="Methyltransf_9"/>
    <property type="match status" value="1"/>
</dbReference>
<dbReference type="GO" id="GO:0008168">
    <property type="term" value="F:methyltransferase activity"/>
    <property type="evidence" value="ECO:0007669"/>
    <property type="project" value="UniProtKB-KW"/>
</dbReference>
<evidence type="ECO:0000256" key="2">
    <source>
        <dbReference type="ARBA" id="ARBA00022694"/>
    </source>
</evidence>
<organism evidence="4 5">
    <name type="scientific">Marinospirillum celere</name>
    <dbReference type="NCBI Taxonomy" id="1122252"/>
    <lineage>
        <taxon>Bacteria</taxon>
        <taxon>Pseudomonadati</taxon>
        <taxon>Pseudomonadota</taxon>
        <taxon>Gammaproteobacteria</taxon>
        <taxon>Oceanospirillales</taxon>
        <taxon>Oceanospirillaceae</taxon>
        <taxon>Marinospirillum</taxon>
    </lineage>
</organism>
<dbReference type="NCBIfam" id="NF011650">
    <property type="entry name" value="PRK15068.1"/>
    <property type="match status" value="1"/>
</dbReference>
<dbReference type="SUPFAM" id="SSF53335">
    <property type="entry name" value="S-adenosyl-L-methionine-dependent methyltransferases"/>
    <property type="match status" value="1"/>
</dbReference>
<dbReference type="InterPro" id="IPR027555">
    <property type="entry name" value="Mo5U34_MeTrfas-like"/>
</dbReference>
<dbReference type="PANTHER" id="PTHR43464">
    <property type="entry name" value="METHYLTRANSFERASE"/>
    <property type="match status" value="1"/>
</dbReference>
<feature type="binding site" evidence="3">
    <location>
        <position position="331"/>
    </location>
    <ligand>
        <name>carboxy-S-adenosyl-L-methionine</name>
        <dbReference type="ChEBI" id="CHEBI:134278"/>
    </ligand>
</feature>
<dbReference type="GO" id="GO:0016765">
    <property type="term" value="F:transferase activity, transferring alkyl or aryl (other than methyl) groups"/>
    <property type="evidence" value="ECO:0007669"/>
    <property type="project" value="UniProtKB-UniRule"/>
</dbReference>
<feature type="binding site" evidence="3">
    <location>
        <position position="212"/>
    </location>
    <ligand>
        <name>carboxy-S-adenosyl-L-methionine</name>
        <dbReference type="ChEBI" id="CHEBI:134278"/>
    </ligand>
</feature>
<dbReference type="PANTHER" id="PTHR43464:SF95">
    <property type="entry name" value="TRNA U34 CARBOXYMETHYLTRANSFERASE"/>
    <property type="match status" value="1"/>
</dbReference>
<feature type="binding site" evidence="3">
    <location>
        <position position="104"/>
    </location>
    <ligand>
        <name>carboxy-S-adenosyl-L-methionine</name>
        <dbReference type="ChEBI" id="CHEBI:134278"/>
    </ligand>
</feature>
<evidence type="ECO:0000313" key="5">
    <source>
        <dbReference type="Proteomes" id="UP000199058"/>
    </source>
</evidence>
<dbReference type="EC" id="2.5.1.-" evidence="3"/>
<dbReference type="CDD" id="cd02440">
    <property type="entry name" value="AdoMet_MTases"/>
    <property type="match status" value="1"/>
</dbReference>
<protein>
    <recommendedName>
        <fullName evidence="3">tRNA U34 carboxymethyltransferase</fullName>
        <ecNumber evidence="3">2.5.1.-</ecNumber>
    </recommendedName>
</protein>
<comment type="catalytic activity">
    <reaction evidence="3">
        <text>carboxy-S-adenosyl-L-methionine + 5-hydroxyuridine(34) in tRNA = 5-carboxymethoxyuridine(34) in tRNA + S-adenosyl-L-homocysteine + H(+)</text>
        <dbReference type="Rhea" id="RHEA:52848"/>
        <dbReference type="Rhea" id="RHEA-COMP:13381"/>
        <dbReference type="Rhea" id="RHEA-COMP:13383"/>
        <dbReference type="ChEBI" id="CHEBI:15378"/>
        <dbReference type="ChEBI" id="CHEBI:57856"/>
        <dbReference type="ChEBI" id="CHEBI:134278"/>
        <dbReference type="ChEBI" id="CHEBI:136877"/>
        <dbReference type="ChEBI" id="CHEBI:136879"/>
    </reaction>
</comment>
<feature type="binding site" evidence="3">
    <location>
        <position position="123"/>
    </location>
    <ligand>
        <name>carboxy-S-adenosyl-L-methionine</name>
        <dbReference type="ChEBI" id="CHEBI:134278"/>
    </ligand>
</feature>
<dbReference type="InterPro" id="IPR029063">
    <property type="entry name" value="SAM-dependent_MTases_sf"/>
</dbReference>
<dbReference type="Proteomes" id="UP000199058">
    <property type="component" value="Unassembled WGS sequence"/>
</dbReference>
<accession>A0A1I1FGA1</accession>
<dbReference type="EMBL" id="FOLH01000002">
    <property type="protein sequence ID" value="SFB98405.1"/>
    <property type="molecule type" value="Genomic_DNA"/>
</dbReference>
<comment type="function">
    <text evidence="3">Catalyzes carboxymethyl transfer from carboxy-S-adenosyl-L-methionine (Cx-SAM) to 5-hydroxyuridine (ho5U) to form 5-carboxymethoxyuridine (cmo5U) at position 34 in tRNAs.</text>
</comment>
<dbReference type="GO" id="GO:0032259">
    <property type="term" value="P:methylation"/>
    <property type="evidence" value="ECO:0007669"/>
    <property type="project" value="UniProtKB-KW"/>
</dbReference>
<name>A0A1I1FGA1_9GAMM</name>
<dbReference type="NCBIfam" id="TIGR00452">
    <property type="entry name" value="tRNA 5-methoxyuridine(34)/uridine 5-oxyacetic acid(34) synthase CmoB"/>
    <property type="match status" value="1"/>
</dbReference>
<keyword evidence="2 3" id="KW-0819">tRNA processing</keyword>
<feature type="binding site" evidence="3">
    <location>
        <position position="118"/>
    </location>
    <ligand>
        <name>carboxy-S-adenosyl-L-methionine</name>
        <dbReference type="ChEBI" id="CHEBI:134278"/>
    </ligand>
</feature>
<dbReference type="HAMAP" id="MF_01590">
    <property type="entry name" value="tRNA_carboxymethyltr_CmoB"/>
    <property type="match status" value="1"/>
</dbReference>
<dbReference type="AlphaFoldDB" id="A0A1I1FGA1"/>
<sequence length="340" mass="38454">MSEPDFSAVFRLLAEEGRERPGLHQWLALLPGQLKEALDPKRFPEFNGWWQRVKQLPEIETSQFNLQTAAITATQGLKTDGQPLGEGEKNQIAGLLKGLMPWRKGPFDLHGTYIDTEWRSDFKWDRLRPHLGRLEGRKILDVGGGSGYHAWRLAGEGAAFTLCIDPSPRFYAQFEAVKKLLGTQGLPEVYHLPVGIEALPDQLAAFDWVLSMGVLYHRRSPIDHLLELKSALRPGGELVLETLVIEGDEQAVLIPEDRYAAMRNVWFLPSVKALELWLRRAGFTNIRCVSQEKTTTEEQRATDWMTFQSLADFLDSENPDLTREGYPAPVRAVLLAEKPD</sequence>
<feature type="binding site" evidence="3">
    <location>
        <begin position="165"/>
        <end position="167"/>
    </location>
    <ligand>
        <name>carboxy-S-adenosyl-L-methionine</name>
        <dbReference type="ChEBI" id="CHEBI:134278"/>
    </ligand>
</feature>
<feature type="binding site" evidence="3">
    <location>
        <begin position="196"/>
        <end position="197"/>
    </location>
    <ligand>
        <name>carboxy-S-adenosyl-L-methionine</name>
        <dbReference type="ChEBI" id="CHEBI:134278"/>
    </ligand>
</feature>
<dbReference type="InterPro" id="IPR010017">
    <property type="entry name" value="CmoB"/>
</dbReference>
<gene>
    <name evidence="3" type="primary">cmoB</name>
    <name evidence="4" type="ORF">SAMN05660443_0996</name>
</gene>
<evidence type="ECO:0000256" key="3">
    <source>
        <dbReference type="HAMAP-Rule" id="MF_01590"/>
    </source>
</evidence>
<keyword evidence="1 3" id="KW-0808">Transferase</keyword>
<evidence type="ECO:0000256" key="1">
    <source>
        <dbReference type="ARBA" id="ARBA00022679"/>
    </source>
</evidence>
<keyword evidence="5" id="KW-1185">Reference proteome</keyword>
<dbReference type="Gene3D" id="3.40.50.150">
    <property type="entry name" value="Vaccinia Virus protein VP39"/>
    <property type="match status" value="1"/>
</dbReference>
<proteinExistence type="inferred from homology"/>